<dbReference type="SUPFAM" id="SSF48056">
    <property type="entry name" value="Di-copper centre-containing domain"/>
    <property type="match status" value="1"/>
</dbReference>
<dbReference type="PRINTS" id="PR00092">
    <property type="entry name" value="TYROSINASE"/>
</dbReference>
<feature type="domain" description="Tyrosinase copper-binding" evidence="3">
    <location>
        <begin position="10"/>
        <end position="113"/>
    </location>
</feature>
<reference evidence="6" key="2">
    <citation type="journal article" date="2020" name="Plant J.">
        <title>Transposons played a major role in the diversification between the closely related almond and peach genomes: results from the almond genome sequence.</title>
        <authorList>
            <person name="Alioto T."/>
            <person name="Alexiou K.G."/>
            <person name="Bardil A."/>
            <person name="Barteri F."/>
            <person name="Castanera R."/>
            <person name="Cruz F."/>
            <person name="Dhingra A."/>
            <person name="Duval H."/>
            <person name="Fernandez I Marti A."/>
            <person name="Frias L."/>
            <person name="Galan B."/>
            <person name="Garcia J.L."/>
            <person name="Howad W."/>
            <person name="Gomez-Garrido J."/>
            <person name="Gut M."/>
            <person name="Julca I."/>
            <person name="Morata J."/>
            <person name="Puigdomenech P."/>
            <person name="Ribeca P."/>
            <person name="Rubio Cabetas M.J."/>
            <person name="Vlasova A."/>
            <person name="Wirthensohn M."/>
            <person name="Garcia-Mas J."/>
            <person name="Gabaldon T."/>
            <person name="Casacuberta J.M."/>
            <person name="Arus P."/>
        </authorList>
    </citation>
    <scope>NUCLEOTIDE SEQUENCE [LARGE SCALE GENOMIC DNA]</scope>
    <source>
        <strain evidence="6">cv. Texas</strain>
    </source>
</reference>
<dbReference type="Pfam" id="PF00264">
    <property type="entry name" value="Tyrosinase"/>
    <property type="match status" value="1"/>
</dbReference>
<evidence type="ECO:0000313" key="7">
    <source>
        <dbReference type="Proteomes" id="UP001054821"/>
    </source>
</evidence>
<evidence type="ECO:0000313" key="6">
    <source>
        <dbReference type="Proteomes" id="UP000327085"/>
    </source>
</evidence>
<dbReference type="Proteomes" id="UP000327085">
    <property type="component" value="Chromosome 4"/>
</dbReference>
<keyword evidence="2" id="KW-0186">Copper</keyword>
<reference evidence="4 7" key="3">
    <citation type="journal article" date="2022" name="G3 (Bethesda)">
        <title>Whole-genome sequence and methylome profiling of the almond [Prunus dulcis (Mill.) D.A. Webb] cultivar 'Nonpareil'.</title>
        <authorList>
            <person name="D'Amico-Willman K.M."/>
            <person name="Ouma W.Z."/>
            <person name="Meulia T."/>
            <person name="Sideli G.M."/>
            <person name="Gradziel T.M."/>
            <person name="Fresnedo-Ramirez J."/>
        </authorList>
    </citation>
    <scope>NUCLEOTIDE SEQUENCE [LARGE SCALE GENOMIC DNA]</scope>
    <source>
        <strain evidence="4">Clone GOH B32 T37-40</strain>
    </source>
</reference>
<dbReference type="Gramene" id="VVA23566">
    <property type="protein sequence ID" value="VVA23566"/>
    <property type="gene ID" value="Prudul26B010228"/>
</dbReference>
<reference evidence="5" key="1">
    <citation type="submission" date="2019-07" db="EMBL/GenBank/DDBJ databases">
        <authorList>
            <person name="Alioto T."/>
            <person name="Alioto T."/>
            <person name="Gomez Garrido J."/>
        </authorList>
    </citation>
    <scope>NUCLEOTIDE SEQUENCE</scope>
</reference>
<evidence type="ECO:0000256" key="2">
    <source>
        <dbReference type="ARBA" id="ARBA00023008"/>
    </source>
</evidence>
<keyword evidence="1" id="KW-0479">Metal-binding</keyword>
<gene>
    <name evidence="5" type="ORF">ALMOND_2B010228</name>
    <name evidence="4" type="ORF">L3X38_021247</name>
</gene>
<proteinExistence type="predicted"/>
<evidence type="ECO:0000256" key="1">
    <source>
        <dbReference type="ARBA" id="ARBA00022723"/>
    </source>
</evidence>
<organism evidence="5 6">
    <name type="scientific">Prunus dulcis</name>
    <name type="common">Almond</name>
    <name type="synonym">Amygdalus dulcis</name>
    <dbReference type="NCBI Taxonomy" id="3755"/>
    <lineage>
        <taxon>Eukaryota</taxon>
        <taxon>Viridiplantae</taxon>
        <taxon>Streptophyta</taxon>
        <taxon>Embryophyta</taxon>
        <taxon>Tracheophyta</taxon>
        <taxon>Spermatophyta</taxon>
        <taxon>Magnoliopsida</taxon>
        <taxon>eudicotyledons</taxon>
        <taxon>Gunneridae</taxon>
        <taxon>Pentapetalae</taxon>
        <taxon>rosids</taxon>
        <taxon>fabids</taxon>
        <taxon>Rosales</taxon>
        <taxon>Rosaceae</taxon>
        <taxon>Amygdaloideae</taxon>
        <taxon>Amygdaleae</taxon>
        <taxon>Prunus</taxon>
    </lineage>
</organism>
<sequence length="164" mass="19669">MKGLHKDDPRNFWNQANVHCAYYGILKEIQVHSSWLFYPFHRWYLYFYERILGDLIQDPTFALPFWNWDAPDGMYMPAIFEDDPVLNPLYDANRNAKHSVPGTVLDLNYHHGKDDNTKDDDTIIRHNLVTMNSRNAVYFKHRLVLILRSSLPRWIPTKPRCWQY</sequence>
<keyword evidence="7" id="KW-1185">Reference proteome</keyword>
<dbReference type="GO" id="GO:0016491">
    <property type="term" value="F:oxidoreductase activity"/>
    <property type="evidence" value="ECO:0007669"/>
    <property type="project" value="InterPro"/>
</dbReference>
<dbReference type="InterPro" id="IPR008922">
    <property type="entry name" value="Di-copper_centre_dom_sf"/>
</dbReference>
<protein>
    <submittedName>
        <fullName evidence="5">PREDICTED: polyphenol oxidase</fullName>
    </submittedName>
</protein>
<dbReference type="PANTHER" id="PTHR11474">
    <property type="entry name" value="TYROSINASE FAMILY MEMBER"/>
    <property type="match status" value="1"/>
</dbReference>
<dbReference type="InterPro" id="IPR050316">
    <property type="entry name" value="Tyrosinase/Hemocyanin"/>
</dbReference>
<dbReference type="Proteomes" id="UP001054821">
    <property type="component" value="Chromosome 4"/>
</dbReference>
<dbReference type="InParanoid" id="A0A5E4F6N9"/>
<dbReference type="PANTHER" id="PTHR11474:SF76">
    <property type="entry name" value="SHKT DOMAIN-CONTAINING PROTEIN"/>
    <property type="match status" value="1"/>
</dbReference>
<evidence type="ECO:0000259" key="3">
    <source>
        <dbReference type="Pfam" id="PF00264"/>
    </source>
</evidence>
<dbReference type="AlphaFoldDB" id="A0A5E4F6N9"/>
<dbReference type="EMBL" id="CABIKO010000072">
    <property type="protein sequence ID" value="VVA23566.1"/>
    <property type="molecule type" value="Genomic_DNA"/>
</dbReference>
<evidence type="ECO:0000313" key="5">
    <source>
        <dbReference type="EMBL" id="VVA23566.1"/>
    </source>
</evidence>
<dbReference type="EMBL" id="JAJFAZ020000004">
    <property type="protein sequence ID" value="KAI5331121.1"/>
    <property type="molecule type" value="Genomic_DNA"/>
</dbReference>
<accession>A0A5E4F6N9</accession>
<dbReference type="GO" id="GO:0046872">
    <property type="term" value="F:metal ion binding"/>
    <property type="evidence" value="ECO:0007669"/>
    <property type="project" value="UniProtKB-KW"/>
</dbReference>
<dbReference type="Gene3D" id="1.10.1280.10">
    <property type="entry name" value="Di-copper center containing domain from catechol oxidase"/>
    <property type="match status" value="1"/>
</dbReference>
<name>A0A5E4F6N9_PRUDU</name>
<dbReference type="InterPro" id="IPR002227">
    <property type="entry name" value="Tyrosinase_Cu-bd"/>
</dbReference>
<evidence type="ECO:0000313" key="4">
    <source>
        <dbReference type="EMBL" id="KAI5331121.1"/>
    </source>
</evidence>